<keyword evidence="1" id="KW-0805">Transcription regulation</keyword>
<dbReference type="Gene3D" id="1.10.357.10">
    <property type="entry name" value="Tetracycline Repressor, domain 2"/>
    <property type="match status" value="1"/>
</dbReference>
<dbReference type="Gene3D" id="1.10.10.60">
    <property type="entry name" value="Homeodomain-like"/>
    <property type="match status" value="1"/>
</dbReference>
<evidence type="ECO:0000256" key="4">
    <source>
        <dbReference type="PROSITE-ProRule" id="PRU00335"/>
    </source>
</evidence>
<keyword evidence="2 4" id="KW-0238">DNA-binding</keyword>
<name>A0ABS5L5I7_9ACTN</name>
<proteinExistence type="predicted"/>
<organism evidence="6 7">
    <name type="scientific">Catenulispora pinistramenti</name>
    <dbReference type="NCBI Taxonomy" id="2705254"/>
    <lineage>
        <taxon>Bacteria</taxon>
        <taxon>Bacillati</taxon>
        <taxon>Actinomycetota</taxon>
        <taxon>Actinomycetes</taxon>
        <taxon>Catenulisporales</taxon>
        <taxon>Catenulisporaceae</taxon>
        <taxon>Catenulispora</taxon>
    </lineage>
</organism>
<evidence type="ECO:0000313" key="6">
    <source>
        <dbReference type="EMBL" id="MBS2553613.1"/>
    </source>
</evidence>
<evidence type="ECO:0000256" key="3">
    <source>
        <dbReference type="ARBA" id="ARBA00023163"/>
    </source>
</evidence>
<dbReference type="Pfam" id="PF16859">
    <property type="entry name" value="TetR_C_11"/>
    <property type="match status" value="1"/>
</dbReference>
<dbReference type="InterPro" id="IPR009057">
    <property type="entry name" value="Homeodomain-like_sf"/>
</dbReference>
<comment type="caution">
    <text evidence="6">The sequence shown here is derived from an EMBL/GenBank/DDBJ whole genome shotgun (WGS) entry which is preliminary data.</text>
</comment>
<dbReference type="PRINTS" id="PR00455">
    <property type="entry name" value="HTHTETR"/>
</dbReference>
<dbReference type="SUPFAM" id="SSF46689">
    <property type="entry name" value="Homeodomain-like"/>
    <property type="match status" value="1"/>
</dbReference>
<dbReference type="InterPro" id="IPR011075">
    <property type="entry name" value="TetR_C"/>
</dbReference>
<protein>
    <submittedName>
        <fullName evidence="6">TetR/AcrR family transcriptional regulator</fullName>
    </submittedName>
</protein>
<dbReference type="RefSeq" id="WP_212020345.1">
    <property type="nucleotide sequence ID" value="NZ_JAAFYZ010000270.1"/>
</dbReference>
<sequence length="200" mass="21601">MATTRTATGGAALRQKVTDAIKDAVFTELAETGYAGLSMEAVARRAGVGKAALYRRWASKQEMLTELLRQAVEDTLPPVPDTGALHSDLRQYFGTMRGQLAHPVVSTIGTGLIAESRRSDAFGEALRRDVAAPRRAAARAMLRTAIERGELSERLDMELAADLLIAPLGFRVLVMDEDSGEEYLDVLTTTIEAALKAAVR</sequence>
<evidence type="ECO:0000256" key="1">
    <source>
        <dbReference type="ARBA" id="ARBA00023015"/>
    </source>
</evidence>
<dbReference type="InterPro" id="IPR036271">
    <property type="entry name" value="Tet_transcr_reg_TetR-rel_C_sf"/>
</dbReference>
<feature type="DNA-binding region" description="H-T-H motif" evidence="4">
    <location>
        <begin position="38"/>
        <end position="57"/>
    </location>
</feature>
<dbReference type="PROSITE" id="PS50977">
    <property type="entry name" value="HTH_TETR_2"/>
    <property type="match status" value="1"/>
</dbReference>
<evidence type="ECO:0000313" key="7">
    <source>
        <dbReference type="Proteomes" id="UP000730482"/>
    </source>
</evidence>
<dbReference type="PROSITE" id="PS01081">
    <property type="entry name" value="HTH_TETR_1"/>
    <property type="match status" value="1"/>
</dbReference>
<dbReference type="InterPro" id="IPR050109">
    <property type="entry name" value="HTH-type_TetR-like_transc_reg"/>
</dbReference>
<feature type="domain" description="HTH tetR-type" evidence="5">
    <location>
        <begin position="15"/>
        <end position="75"/>
    </location>
</feature>
<dbReference type="Proteomes" id="UP000730482">
    <property type="component" value="Unassembled WGS sequence"/>
</dbReference>
<dbReference type="EMBL" id="JAAFYZ010000270">
    <property type="protein sequence ID" value="MBS2553613.1"/>
    <property type="molecule type" value="Genomic_DNA"/>
</dbReference>
<gene>
    <name evidence="6" type="ORF">KGQ19_42855</name>
</gene>
<keyword evidence="3" id="KW-0804">Transcription</keyword>
<reference evidence="6 7" key="1">
    <citation type="submission" date="2020-02" db="EMBL/GenBank/DDBJ databases">
        <title>Acidophilic actinobacteria isolated from forest soil.</title>
        <authorList>
            <person name="Golinska P."/>
        </authorList>
    </citation>
    <scope>NUCLEOTIDE SEQUENCE [LARGE SCALE GENOMIC DNA]</scope>
    <source>
        <strain evidence="6 7">NL8</strain>
    </source>
</reference>
<accession>A0ABS5L5I7</accession>
<dbReference type="PANTHER" id="PTHR30055">
    <property type="entry name" value="HTH-TYPE TRANSCRIPTIONAL REGULATOR RUTR"/>
    <property type="match status" value="1"/>
</dbReference>
<dbReference type="Pfam" id="PF00440">
    <property type="entry name" value="TetR_N"/>
    <property type="match status" value="1"/>
</dbReference>
<keyword evidence="7" id="KW-1185">Reference proteome</keyword>
<evidence type="ECO:0000259" key="5">
    <source>
        <dbReference type="PROSITE" id="PS50977"/>
    </source>
</evidence>
<evidence type="ECO:0000256" key="2">
    <source>
        <dbReference type="ARBA" id="ARBA00023125"/>
    </source>
</evidence>
<dbReference type="InterPro" id="IPR001647">
    <property type="entry name" value="HTH_TetR"/>
</dbReference>
<dbReference type="PANTHER" id="PTHR30055:SF148">
    <property type="entry name" value="TETR-FAMILY TRANSCRIPTIONAL REGULATOR"/>
    <property type="match status" value="1"/>
</dbReference>
<dbReference type="InterPro" id="IPR023772">
    <property type="entry name" value="DNA-bd_HTH_TetR-type_CS"/>
</dbReference>
<dbReference type="SUPFAM" id="SSF48498">
    <property type="entry name" value="Tetracyclin repressor-like, C-terminal domain"/>
    <property type="match status" value="1"/>
</dbReference>